<organism evidence="3 4">
    <name type="scientific">Rotaria sordida</name>
    <dbReference type="NCBI Taxonomy" id="392033"/>
    <lineage>
        <taxon>Eukaryota</taxon>
        <taxon>Metazoa</taxon>
        <taxon>Spiralia</taxon>
        <taxon>Gnathifera</taxon>
        <taxon>Rotifera</taxon>
        <taxon>Eurotatoria</taxon>
        <taxon>Bdelloidea</taxon>
        <taxon>Philodinida</taxon>
        <taxon>Philodinidae</taxon>
        <taxon>Rotaria</taxon>
    </lineage>
</organism>
<evidence type="ECO:0000313" key="2">
    <source>
        <dbReference type="EMBL" id="CAF1195487.1"/>
    </source>
</evidence>
<gene>
    <name evidence="3" type="ORF">JXQ802_LOCUS38369</name>
    <name evidence="2" type="ORF">PYM288_LOCUS24579</name>
</gene>
<dbReference type="Proteomes" id="UP000663870">
    <property type="component" value="Unassembled WGS sequence"/>
</dbReference>
<evidence type="ECO:0000313" key="3">
    <source>
        <dbReference type="EMBL" id="CAF1464547.1"/>
    </source>
</evidence>
<feature type="signal peptide" evidence="1">
    <location>
        <begin position="1"/>
        <end position="15"/>
    </location>
</feature>
<feature type="chain" id="PRO_5035687663" evidence="1">
    <location>
        <begin position="16"/>
        <end position="169"/>
    </location>
</feature>
<protein>
    <submittedName>
        <fullName evidence="3">Uncharacterized protein</fullName>
    </submittedName>
</protein>
<evidence type="ECO:0000313" key="4">
    <source>
        <dbReference type="Proteomes" id="UP000663870"/>
    </source>
</evidence>
<keyword evidence="4" id="KW-1185">Reference proteome</keyword>
<reference evidence="3" key="1">
    <citation type="submission" date="2021-02" db="EMBL/GenBank/DDBJ databases">
        <authorList>
            <person name="Nowell W R."/>
        </authorList>
    </citation>
    <scope>NUCLEOTIDE SEQUENCE</scope>
</reference>
<evidence type="ECO:0000256" key="1">
    <source>
        <dbReference type="SAM" id="SignalP"/>
    </source>
</evidence>
<name>A0A815QMU9_9BILA</name>
<dbReference type="EMBL" id="CAJNOL010002122">
    <property type="protein sequence ID" value="CAF1464547.1"/>
    <property type="molecule type" value="Genomic_DNA"/>
</dbReference>
<dbReference type="EMBL" id="CAJNOH010001250">
    <property type="protein sequence ID" value="CAF1195487.1"/>
    <property type="molecule type" value="Genomic_DNA"/>
</dbReference>
<dbReference type="AlphaFoldDB" id="A0A815QMU9"/>
<keyword evidence="1" id="KW-0732">Signal</keyword>
<accession>A0A815QMU9</accession>
<sequence length="169" mass="18956">MFIIIILFSTSTTSASTTSISTTSTTSITSASTTSTKTLRRRFWRREEDLGQQYRSQYEHDSAINSIEIADMSMKDYRRQYINESSWLPMRSFSPEESFFYSSPPPSDFGSSAATRTTLMSSLSDSILPSVDIPIQTARPLRLPYLTSGGSILVRAYIDQETKGDTFGH</sequence>
<proteinExistence type="predicted"/>
<dbReference type="Proteomes" id="UP000663854">
    <property type="component" value="Unassembled WGS sequence"/>
</dbReference>
<comment type="caution">
    <text evidence="3">The sequence shown here is derived from an EMBL/GenBank/DDBJ whole genome shotgun (WGS) entry which is preliminary data.</text>
</comment>